<dbReference type="Proteomes" id="UP000239757">
    <property type="component" value="Unassembled WGS sequence"/>
</dbReference>
<sequence length="704" mass="77070">MCRVTVQNNPKYAVLSAGQRVIRFVGSDLLPPAPKGLKKGRFYQQGTLTVGVPDSYHRGHAVMNNSTTSCGIMVRNALGATPVRLSSVGCAVGFPTGLPRSSRAVLDLYTNSNVPSEVDGFVTLGSPWNHCQIVSTTGLRCVVGAGSRVIIHTPGFCIHWLSEVERGVRCSSPRESSCAKKIVLSVGTLRVVIPRARHHPSIPRGRDVGPGIVPKTGSVKTGLQRACYRSISVWLHGTYEKLRYSATNSNVPGRSYRIGALVIRLIVLCALTSETSPLDVLVRLLIPRPYHGLLSERCDAWLDVYTAFEITSCAIGEPQCVSCPCHCEPRTLLDLPLSSPLPPGFSWFNCQRSAPIAYIFIAHRSLLCIWLAHLSPVVWGSEASLYVGVAVVVPNDKDSGLAVRAHVCVVLLGRYCNGHRYSYPPSQSDYPRGRCLAYRLEVATGHTRREATLPKTTACLASPGRYTPGVQSHTQATDGTFERCKGTVLRDILHYTGLPPTQGVTLSGDQWSAVCNRTPRRGGCRPLKRCTVGFDVWVPPPPSDLPSRDQTSHLLSYLTVSSLVEPTPLIGYDWVHLWRDVMTLLFSLDRITLHTSSQCMSETGLLSTTRKAWGVIRSPSECFNSVNCARIQSYNKVAPGEAGTERNLLGFTKRISLSVVCWCSHFTERRSSISITPSFHLRMGGGSYMLNSILCHPQYDACIL</sequence>
<name>A0A2P5WM10_GOSBA</name>
<evidence type="ECO:0000313" key="1">
    <source>
        <dbReference type="EMBL" id="PPR92129.1"/>
    </source>
</evidence>
<dbReference type="AlphaFoldDB" id="A0A2P5WM10"/>
<reference evidence="1 2" key="1">
    <citation type="submission" date="2015-01" db="EMBL/GenBank/DDBJ databases">
        <title>Genome of allotetraploid Gossypium barbadense reveals genomic plasticity and fiber elongation in cotton evolution.</title>
        <authorList>
            <person name="Chen X."/>
            <person name="Liu X."/>
            <person name="Zhao B."/>
            <person name="Zheng H."/>
            <person name="Hu Y."/>
            <person name="Lu G."/>
            <person name="Yang C."/>
            <person name="Chen J."/>
            <person name="Shan C."/>
            <person name="Zhang L."/>
            <person name="Zhou Y."/>
            <person name="Wang L."/>
            <person name="Guo W."/>
            <person name="Bai Y."/>
            <person name="Ruan J."/>
            <person name="Shangguan X."/>
            <person name="Mao Y."/>
            <person name="Jiang J."/>
            <person name="Zhu Y."/>
            <person name="Lei J."/>
            <person name="Kang H."/>
            <person name="Chen S."/>
            <person name="He X."/>
            <person name="Wang R."/>
            <person name="Wang Y."/>
            <person name="Chen J."/>
            <person name="Wang L."/>
            <person name="Yu S."/>
            <person name="Wang B."/>
            <person name="Wei J."/>
            <person name="Song S."/>
            <person name="Lu X."/>
            <person name="Gao Z."/>
            <person name="Gu W."/>
            <person name="Deng X."/>
            <person name="Ma D."/>
            <person name="Wang S."/>
            <person name="Liang W."/>
            <person name="Fang L."/>
            <person name="Cai C."/>
            <person name="Zhu X."/>
            <person name="Zhou B."/>
            <person name="Zhang Y."/>
            <person name="Chen Z."/>
            <person name="Xu S."/>
            <person name="Zhu R."/>
            <person name="Wang S."/>
            <person name="Zhang T."/>
            <person name="Zhao G."/>
        </authorList>
    </citation>
    <scope>NUCLEOTIDE SEQUENCE [LARGE SCALE GENOMIC DNA]</scope>
    <source>
        <strain evidence="2">cv. Xinhai21</strain>
        <tissue evidence="1">Leaf</tissue>
    </source>
</reference>
<protein>
    <submittedName>
        <fullName evidence="1">Uncharacterized protein</fullName>
    </submittedName>
</protein>
<proteinExistence type="predicted"/>
<gene>
    <name evidence="1" type="ORF">GOBAR_AA28545</name>
</gene>
<organism evidence="1 2">
    <name type="scientific">Gossypium barbadense</name>
    <name type="common">Sea Island cotton</name>
    <name type="synonym">Hibiscus barbadensis</name>
    <dbReference type="NCBI Taxonomy" id="3634"/>
    <lineage>
        <taxon>Eukaryota</taxon>
        <taxon>Viridiplantae</taxon>
        <taxon>Streptophyta</taxon>
        <taxon>Embryophyta</taxon>
        <taxon>Tracheophyta</taxon>
        <taxon>Spermatophyta</taxon>
        <taxon>Magnoliopsida</taxon>
        <taxon>eudicotyledons</taxon>
        <taxon>Gunneridae</taxon>
        <taxon>Pentapetalae</taxon>
        <taxon>rosids</taxon>
        <taxon>malvids</taxon>
        <taxon>Malvales</taxon>
        <taxon>Malvaceae</taxon>
        <taxon>Malvoideae</taxon>
        <taxon>Gossypium</taxon>
    </lineage>
</organism>
<accession>A0A2P5WM10</accession>
<evidence type="ECO:0000313" key="2">
    <source>
        <dbReference type="Proteomes" id="UP000239757"/>
    </source>
</evidence>
<dbReference type="EMBL" id="KZ667135">
    <property type="protein sequence ID" value="PPR92129.1"/>
    <property type="molecule type" value="Genomic_DNA"/>
</dbReference>